<dbReference type="Gene3D" id="1.50.10.10">
    <property type="match status" value="1"/>
</dbReference>
<proteinExistence type="inferred from homology"/>
<dbReference type="InterPro" id="IPR008397">
    <property type="entry name" value="Alginate_lyase_dom"/>
</dbReference>
<evidence type="ECO:0000256" key="6">
    <source>
        <dbReference type="PIRSR" id="PIRSR610905-2"/>
    </source>
</evidence>
<feature type="active site" description="Nucleophile" evidence="5">
    <location>
        <position position="501"/>
    </location>
</feature>
<keyword evidence="2 8" id="KW-0378">Hydrolase</keyword>
<dbReference type="GO" id="GO:0042597">
    <property type="term" value="C:periplasmic space"/>
    <property type="evidence" value="ECO:0007669"/>
    <property type="project" value="InterPro"/>
</dbReference>
<dbReference type="Proteomes" id="UP000292855">
    <property type="component" value="Unassembled WGS sequence"/>
</dbReference>
<comment type="similarity">
    <text evidence="4">Belongs to the glycosyl hydrolase 88 family.</text>
</comment>
<dbReference type="InterPro" id="IPR008929">
    <property type="entry name" value="Chondroitin_lyas"/>
</dbReference>
<feature type="domain" description="Alginate lyase" evidence="7">
    <location>
        <begin position="70"/>
        <end position="350"/>
    </location>
</feature>
<keyword evidence="1" id="KW-0732">Signal</keyword>
<feature type="binding site" evidence="6">
    <location>
        <position position="561"/>
    </location>
    <ligand>
        <name>substrate</name>
    </ligand>
</feature>
<dbReference type="InterPro" id="IPR008928">
    <property type="entry name" value="6-hairpin_glycosidase_sf"/>
</dbReference>
<feature type="active site" description="Proton donor" evidence="5">
    <location>
        <position position="561"/>
    </location>
</feature>
<evidence type="ECO:0000259" key="7">
    <source>
        <dbReference type="Pfam" id="PF05426"/>
    </source>
</evidence>
<comment type="caution">
    <text evidence="8">The sequence shown here is derived from an EMBL/GenBank/DDBJ whole genome shotgun (WGS) entry which is preliminary data.</text>
</comment>
<evidence type="ECO:0000256" key="2">
    <source>
        <dbReference type="ARBA" id="ARBA00022801"/>
    </source>
</evidence>
<feature type="binding site" evidence="6">
    <location>
        <position position="621"/>
    </location>
    <ligand>
        <name>substrate</name>
    </ligand>
</feature>
<dbReference type="GO" id="GO:0000272">
    <property type="term" value="P:polysaccharide catabolic process"/>
    <property type="evidence" value="ECO:0007669"/>
    <property type="project" value="TreeGrafter"/>
</dbReference>
<reference evidence="8 9" key="1">
    <citation type="submission" date="2019-02" db="EMBL/GenBank/DDBJ databases">
        <authorList>
            <person name="Li Y."/>
        </authorList>
    </citation>
    <scope>NUCLEOTIDE SEQUENCE [LARGE SCALE GENOMIC DNA]</scope>
    <source>
        <strain evidence="8 9">30C10-4-7</strain>
    </source>
</reference>
<evidence type="ECO:0000256" key="3">
    <source>
        <dbReference type="ARBA" id="ARBA00023239"/>
    </source>
</evidence>
<dbReference type="GO" id="GO:0052757">
    <property type="term" value="F:chondroitin hydrolase activity"/>
    <property type="evidence" value="ECO:0007669"/>
    <property type="project" value="TreeGrafter"/>
</dbReference>
<dbReference type="InterPro" id="IPR010905">
    <property type="entry name" value="Glyco_hydro_88"/>
</dbReference>
<dbReference type="Pfam" id="PF07470">
    <property type="entry name" value="Glyco_hydro_88"/>
    <property type="match status" value="1"/>
</dbReference>
<feature type="binding site" evidence="6">
    <location>
        <position position="501"/>
    </location>
    <ligand>
        <name>substrate</name>
    </ligand>
</feature>
<evidence type="ECO:0000256" key="4">
    <source>
        <dbReference type="ARBA" id="ARBA00038358"/>
    </source>
</evidence>
<feature type="binding site" evidence="6">
    <location>
        <position position="633"/>
    </location>
    <ligand>
        <name>substrate</name>
    </ligand>
</feature>
<evidence type="ECO:0000313" key="9">
    <source>
        <dbReference type="Proteomes" id="UP000292855"/>
    </source>
</evidence>
<dbReference type="PANTHER" id="PTHR36845">
    <property type="entry name" value="HYDROLASE, PUTATIVE (AFU_ORTHOLOGUE AFUA_7G05090)-RELATED"/>
    <property type="match status" value="1"/>
</dbReference>
<dbReference type="Pfam" id="PF05426">
    <property type="entry name" value="Alginate_lyase"/>
    <property type="match status" value="1"/>
</dbReference>
<dbReference type="InterPro" id="IPR012341">
    <property type="entry name" value="6hp_glycosidase-like_sf"/>
</dbReference>
<dbReference type="EMBL" id="SGIT01000003">
    <property type="protein sequence ID" value="RZF58988.1"/>
    <property type="molecule type" value="Genomic_DNA"/>
</dbReference>
<feature type="binding site" evidence="6">
    <location>
        <position position="637"/>
    </location>
    <ligand>
        <name>substrate</name>
    </ligand>
</feature>
<accession>A0A4V2DBS3</accession>
<dbReference type="GO" id="GO:0016829">
    <property type="term" value="F:lyase activity"/>
    <property type="evidence" value="ECO:0007669"/>
    <property type="project" value="UniProtKB-KW"/>
</dbReference>
<dbReference type="PANTHER" id="PTHR36845:SF1">
    <property type="entry name" value="HYDROLASE, PUTATIVE (AFU_ORTHOLOGUE AFUA_7G05090)-RELATED"/>
    <property type="match status" value="1"/>
</dbReference>
<dbReference type="AlphaFoldDB" id="A0A4V2DBS3"/>
<organism evidence="8 9">
    <name type="scientific">Sphingobacterium corticibacterium</name>
    <dbReference type="NCBI Taxonomy" id="2484746"/>
    <lineage>
        <taxon>Bacteria</taxon>
        <taxon>Pseudomonadati</taxon>
        <taxon>Bacteroidota</taxon>
        <taxon>Sphingobacteriia</taxon>
        <taxon>Sphingobacteriales</taxon>
        <taxon>Sphingobacteriaceae</taxon>
        <taxon>Sphingobacterium</taxon>
    </lineage>
</organism>
<evidence type="ECO:0000256" key="5">
    <source>
        <dbReference type="PIRSR" id="PIRSR610905-1"/>
    </source>
</evidence>
<evidence type="ECO:0000313" key="8">
    <source>
        <dbReference type="EMBL" id="RZF58988.1"/>
    </source>
</evidence>
<protein>
    <submittedName>
        <fullName evidence="8">Glycosyl hydrolase family 88</fullName>
    </submittedName>
</protein>
<dbReference type="Gene3D" id="1.50.10.100">
    <property type="entry name" value="Chondroitin AC/alginate lyase"/>
    <property type="match status" value="1"/>
</dbReference>
<keyword evidence="9" id="KW-1185">Reference proteome</keyword>
<dbReference type="OrthoDB" id="428577at2"/>
<name>A0A4V2DBS3_9SPHI</name>
<dbReference type="SUPFAM" id="SSF48208">
    <property type="entry name" value="Six-hairpin glycosidases"/>
    <property type="match status" value="1"/>
</dbReference>
<keyword evidence="3" id="KW-0456">Lyase</keyword>
<dbReference type="SUPFAM" id="SSF48230">
    <property type="entry name" value="Chondroitin AC/alginate lyase"/>
    <property type="match status" value="1"/>
</dbReference>
<dbReference type="InterPro" id="IPR052369">
    <property type="entry name" value="UG_Glycosaminoglycan_Hydrolase"/>
</dbReference>
<evidence type="ECO:0000256" key="1">
    <source>
        <dbReference type="ARBA" id="ARBA00022729"/>
    </source>
</evidence>
<sequence>MQPLCFFCFYRCILILLLSVLMLNVKGQWLWEVTHMHTIKEQLSSLSYNAAYQRLLRQADRAMVKPIYSVTQKEGIAPSGNRHDYVSLSRYWWPNPKTANKLPYIYKDGRSNPELEQYDRNRLGDMCTAVNTLSLAYFYSGEEKYAEKAVMHIRGWFMDVDTRMNPNLNYSQFIPGRNGSRGRPEGLIDSYSFVSMLSSVQLLQGSRSYTKQDEIGLKQWFEEFAQWLQTSEQGRAENVAKNNHATAYDVQLATYLLFAGDVEAAQKIIHDFPKKRIFAQIEPDGKQPHELWRTLAYHYSQYNLSHMLDLCATAKSLGIDLLNQESADGRSISVAMDYLVSFLGKDVDSWPYKQISGWEQKQRDVCADLIRVLTLDTSKTHYREVYRQYAEEDITDRQRLLYGAEDMVTDFLSFASSQLQYAMERTDSVYSASDNKRAIMPRSVDKQGKLVLVGPRDWCSGFFPGTLWFMYKLTEDMKWQKDADRYTRFLEREKDDRTSHDVGFKINCSYGNGYLLTGNPDYKTIMLQAAATLSKRYHKQVGVIRSWDFNREVWQFPVIIDNMMNLELLFEVAKLSDNKYYYQIADAHAGTTLKHHFRSDCSSYHVVDYDTISTGVRQRNTHQGFADESAWARGQAWALYGYTMSYRYTRKAAYLEQAEGIAGFIFNNKNLPDDLIPYWDYNDPAIPDASRDASAACITASALYELASYSAMHRNKYIGWADVILTNLMREYRAKEGGDEGFLLLHSTGHYPHGSEIDVPISYADYYFLEALARRKDLYANQ</sequence>
<gene>
    <name evidence="8" type="ORF">EWE74_15225</name>
</gene>